<dbReference type="Proteomes" id="UP000311382">
    <property type="component" value="Unassembled WGS sequence"/>
</dbReference>
<organism evidence="4 5">
    <name type="scientific">Rhodotorula diobovata</name>
    <dbReference type="NCBI Taxonomy" id="5288"/>
    <lineage>
        <taxon>Eukaryota</taxon>
        <taxon>Fungi</taxon>
        <taxon>Dikarya</taxon>
        <taxon>Basidiomycota</taxon>
        <taxon>Pucciniomycotina</taxon>
        <taxon>Microbotryomycetes</taxon>
        <taxon>Sporidiobolales</taxon>
        <taxon>Sporidiobolaceae</taxon>
        <taxon>Rhodotorula</taxon>
    </lineage>
</organism>
<dbReference type="GO" id="GO:0072546">
    <property type="term" value="C:EMC complex"/>
    <property type="evidence" value="ECO:0007669"/>
    <property type="project" value="UniProtKB-UniRule"/>
</dbReference>
<feature type="region of interest" description="Disordered" evidence="3">
    <location>
        <begin position="140"/>
        <end position="167"/>
    </location>
</feature>
<dbReference type="SUPFAM" id="SSF48452">
    <property type="entry name" value="TPR-like"/>
    <property type="match status" value="1"/>
</dbReference>
<keyword evidence="2" id="KW-0472">Membrane</keyword>
<comment type="similarity">
    <text evidence="2">Belongs to the EMC2 family.</text>
</comment>
<comment type="subcellular location">
    <subcellularLocation>
        <location evidence="2">Endoplasmic reticulum membrane</location>
        <topology evidence="2">Peripheral membrane protein</topology>
        <orientation evidence="2">Cytoplasmic side</orientation>
    </subcellularLocation>
</comment>
<dbReference type="PANTHER" id="PTHR12760">
    <property type="entry name" value="TETRATRICOPEPTIDE REPEAT PROTEIN"/>
    <property type="match status" value="1"/>
</dbReference>
<dbReference type="STRING" id="5288.A0A5C5FX59"/>
<comment type="function">
    <text evidence="2">Part of the endoplasmic reticulum membrane protein complex (EMC) that enables the energy-independent insertion into endoplasmic reticulum membranes of newly synthesized membrane proteins.</text>
</comment>
<sequence>MTPDQVTRSSTATLLQDLRTRRLEQRRDAQLVLLIGRELQRRHHLQGGTHDQWDAVEQVAVAAVEAADVNLAQTLVTRLDTRFRDSDPHRAAYLHGLVLEAQGDLDGARARYEANLRDDETDVPSRKRLIALHLSSPLATLPEPSSSSSTSSSKPSPSSSSSSSQPVPASAQPYLVASLHQHKGIHVLVQYLDTYYTDLAGWLSLATAYAHLALYAQALAALAHAVVLAPSDPWVALKYAETAYTAGEVVLACKEFLRVVEMSTEEEEGEEGGRVRGQLKGAARRAAMGAKLCLARLRASDNKKPRSKDPVDPLMAPAKLDEVDLVLSRLLLDAYHKTDGAVGAGVVERWIAGGDAGPR</sequence>
<keyword evidence="1" id="KW-0802">TPR repeat</keyword>
<dbReference type="InterPro" id="IPR039856">
    <property type="entry name" value="EMC2-like"/>
</dbReference>
<dbReference type="InterPro" id="IPR011990">
    <property type="entry name" value="TPR-like_helical_dom_sf"/>
</dbReference>
<evidence type="ECO:0000256" key="2">
    <source>
        <dbReference type="RuleBase" id="RU367091"/>
    </source>
</evidence>
<dbReference type="EMBL" id="SOZI01000063">
    <property type="protein sequence ID" value="TNY20574.1"/>
    <property type="molecule type" value="Genomic_DNA"/>
</dbReference>
<dbReference type="OrthoDB" id="124397at2759"/>
<proteinExistence type="inferred from homology"/>
<evidence type="ECO:0000256" key="3">
    <source>
        <dbReference type="SAM" id="MobiDB-lite"/>
    </source>
</evidence>
<keyword evidence="2" id="KW-0256">Endoplasmic reticulum</keyword>
<evidence type="ECO:0000256" key="1">
    <source>
        <dbReference type="ARBA" id="ARBA00022803"/>
    </source>
</evidence>
<keyword evidence="5" id="KW-1185">Reference proteome</keyword>
<evidence type="ECO:0000313" key="4">
    <source>
        <dbReference type="EMBL" id="TNY20574.1"/>
    </source>
</evidence>
<comment type="caution">
    <text evidence="4">The sequence shown here is derived from an EMBL/GenBank/DDBJ whole genome shotgun (WGS) entry which is preliminary data.</text>
</comment>
<name>A0A5C5FX59_9BASI</name>
<accession>A0A5C5FX59</accession>
<gene>
    <name evidence="4" type="ORF">DMC30DRAFT_245936</name>
</gene>
<protein>
    <recommendedName>
        <fullName evidence="2">ER membrane protein complex subunit 2</fullName>
    </recommendedName>
</protein>
<dbReference type="Gene3D" id="1.25.40.10">
    <property type="entry name" value="Tetratricopeptide repeat domain"/>
    <property type="match status" value="1"/>
</dbReference>
<reference evidence="4 5" key="1">
    <citation type="submission" date="2019-03" db="EMBL/GenBank/DDBJ databases">
        <title>Rhodosporidium diobovatum UCD-FST 08-225 genome sequencing, assembly, and annotation.</title>
        <authorList>
            <person name="Fakankun I.U."/>
            <person name="Fristensky B."/>
            <person name="Levin D.B."/>
        </authorList>
    </citation>
    <scope>NUCLEOTIDE SEQUENCE [LARGE SCALE GENOMIC DNA]</scope>
    <source>
        <strain evidence="4 5">UCD-FST 08-225</strain>
    </source>
</reference>
<dbReference type="AlphaFoldDB" id="A0A5C5FX59"/>
<comment type="subunit">
    <text evidence="2">Component of the ER membrane protein complex (EMC).</text>
</comment>
<evidence type="ECO:0000313" key="5">
    <source>
        <dbReference type="Proteomes" id="UP000311382"/>
    </source>
</evidence>